<keyword evidence="8" id="KW-1185">Reference proteome</keyword>
<dbReference type="EMBL" id="AZBU02000009">
    <property type="protein sequence ID" value="TKR64542.1"/>
    <property type="molecule type" value="Genomic_DNA"/>
</dbReference>
<keyword evidence="6" id="KW-0446">Lipid-binding</keyword>
<keyword evidence="5" id="KW-0175">Coiled coil</keyword>
<reference evidence="7 8" key="2">
    <citation type="journal article" date="2019" name="G3 (Bethesda)">
        <title>Hybrid Assembly of the Genome of the Entomopathogenic Nematode Steinernema carpocapsae Identifies the X-Chromosome.</title>
        <authorList>
            <person name="Serra L."/>
            <person name="Macchietto M."/>
            <person name="Macias-Munoz A."/>
            <person name="McGill C.J."/>
            <person name="Rodriguez I.M."/>
            <person name="Rodriguez B."/>
            <person name="Murad R."/>
            <person name="Mortazavi A."/>
        </authorList>
    </citation>
    <scope>NUCLEOTIDE SEQUENCE [LARGE SCALE GENOMIC DNA]</scope>
    <source>
        <strain evidence="7 8">ALL</strain>
    </source>
</reference>
<organism evidence="7 8">
    <name type="scientific">Steinernema carpocapsae</name>
    <name type="common">Entomopathogenic nematode</name>
    <dbReference type="NCBI Taxonomy" id="34508"/>
    <lineage>
        <taxon>Eukaryota</taxon>
        <taxon>Metazoa</taxon>
        <taxon>Ecdysozoa</taxon>
        <taxon>Nematoda</taxon>
        <taxon>Chromadorea</taxon>
        <taxon>Rhabditida</taxon>
        <taxon>Tylenchina</taxon>
        <taxon>Panagrolaimomorpha</taxon>
        <taxon>Strongyloidoidea</taxon>
        <taxon>Steinernematidae</taxon>
        <taxon>Steinernema</taxon>
    </lineage>
</organism>
<dbReference type="Proteomes" id="UP000298663">
    <property type="component" value="Unassembled WGS sequence"/>
</dbReference>
<protein>
    <submittedName>
        <fullName evidence="7">Uncharacterized protein</fullName>
    </submittedName>
</protein>
<comment type="subcellular location">
    <subcellularLocation>
        <location evidence="1">Secreted</location>
    </subcellularLocation>
</comment>
<gene>
    <name evidence="7" type="ORF">L596_025054</name>
</gene>
<dbReference type="Gene3D" id="1.20.120.1100">
    <property type="match status" value="1"/>
</dbReference>
<proteinExistence type="inferred from homology"/>
<evidence type="ECO:0000313" key="7">
    <source>
        <dbReference type="EMBL" id="TKR64542.1"/>
    </source>
</evidence>
<evidence type="ECO:0000256" key="2">
    <source>
        <dbReference type="ARBA" id="ARBA00006648"/>
    </source>
</evidence>
<dbReference type="AlphaFoldDB" id="A0A4U5M6U5"/>
<evidence type="ECO:0000256" key="5">
    <source>
        <dbReference type="ARBA" id="ARBA00023054"/>
    </source>
</evidence>
<dbReference type="InterPro" id="IPR008632">
    <property type="entry name" value="Gp-FAR-1"/>
</dbReference>
<evidence type="ECO:0000313" key="8">
    <source>
        <dbReference type="Proteomes" id="UP000298663"/>
    </source>
</evidence>
<keyword evidence="4" id="KW-0732">Signal</keyword>
<sequence length="225" mass="25571">MLYEDVVEVERGRDDGFVGCHEFRTEFSQLSLESPFVPTITLQFLSILSPEESKALDTAKEIFAQRTAQGDSLSVEDYNDLVKNQSVSAYSKLLGFQEAITRLCLTLPKSVQIAVDEIIEDKTSLDYSRYEELQELKSYAIKIAEAFKRLRKEDLQTLIKAFPNYGFLVKDAEFQKITDATVDESHQAEVFVLQLAERSKSVRSFPLVNTGTISSIKKKKLFCRS</sequence>
<evidence type="ECO:0000256" key="6">
    <source>
        <dbReference type="ARBA" id="ARBA00023121"/>
    </source>
</evidence>
<dbReference type="GO" id="GO:0008289">
    <property type="term" value="F:lipid binding"/>
    <property type="evidence" value="ECO:0007669"/>
    <property type="project" value="UniProtKB-KW"/>
</dbReference>
<evidence type="ECO:0000256" key="1">
    <source>
        <dbReference type="ARBA" id="ARBA00004613"/>
    </source>
</evidence>
<comment type="similarity">
    <text evidence="2">Belongs to the fatty-acid and retinol-binding protein (FARBP) family.</text>
</comment>
<dbReference type="Pfam" id="PF05823">
    <property type="entry name" value="Gp-FAR-1"/>
    <property type="match status" value="1"/>
</dbReference>
<evidence type="ECO:0000256" key="3">
    <source>
        <dbReference type="ARBA" id="ARBA00022525"/>
    </source>
</evidence>
<evidence type="ECO:0000256" key="4">
    <source>
        <dbReference type="ARBA" id="ARBA00022729"/>
    </source>
</evidence>
<reference evidence="7 8" key="1">
    <citation type="journal article" date="2015" name="Genome Biol.">
        <title>Comparative genomics of Steinernema reveals deeply conserved gene regulatory networks.</title>
        <authorList>
            <person name="Dillman A.R."/>
            <person name="Macchietto M."/>
            <person name="Porter C.F."/>
            <person name="Rogers A."/>
            <person name="Williams B."/>
            <person name="Antoshechkin I."/>
            <person name="Lee M.M."/>
            <person name="Goodwin Z."/>
            <person name="Lu X."/>
            <person name="Lewis E.E."/>
            <person name="Goodrich-Blair H."/>
            <person name="Stock S.P."/>
            <person name="Adams B.J."/>
            <person name="Sternberg P.W."/>
            <person name="Mortazavi A."/>
        </authorList>
    </citation>
    <scope>NUCLEOTIDE SEQUENCE [LARGE SCALE GENOMIC DNA]</scope>
    <source>
        <strain evidence="7 8">ALL</strain>
    </source>
</reference>
<name>A0A4U5M6U5_STECR</name>
<dbReference type="GO" id="GO:0005576">
    <property type="term" value="C:extracellular region"/>
    <property type="evidence" value="ECO:0007669"/>
    <property type="project" value="UniProtKB-SubCell"/>
</dbReference>
<comment type="caution">
    <text evidence="7">The sequence shown here is derived from an EMBL/GenBank/DDBJ whole genome shotgun (WGS) entry which is preliminary data.</text>
</comment>
<keyword evidence="3" id="KW-0964">Secreted</keyword>
<accession>A0A4U5M6U5</accession>